<dbReference type="SMART" id="SM00343">
    <property type="entry name" value="ZnF_C2HC"/>
    <property type="match status" value="5"/>
</dbReference>
<evidence type="ECO:0000313" key="5">
    <source>
        <dbReference type="RefSeq" id="XP_019619135.1"/>
    </source>
</evidence>
<dbReference type="PROSITE" id="PS50158">
    <property type="entry name" value="ZF_CCHC"/>
    <property type="match status" value="5"/>
</dbReference>
<dbReference type="PANTHER" id="PTHR23002">
    <property type="entry name" value="ZINC FINGER CCHC DOMAIN CONTAINING PROTEIN"/>
    <property type="match status" value="1"/>
</dbReference>
<feature type="domain" description="CCHC-type" evidence="3">
    <location>
        <begin position="256"/>
        <end position="270"/>
    </location>
</feature>
<organism evidence="4 6">
    <name type="scientific">Branchiostoma belcheri</name>
    <name type="common">Amphioxus</name>
    <dbReference type="NCBI Taxonomy" id="7741"/>
    <lineage>
        <taxon>Eukaryota</taxon>
        <taxon>Metazoa</taxon>
        <taxon>Chordata</taxon>
        <taxon>Cephalochordata</taxon>
        <taxon>Leptocardii</taxon>
        <taxon>Amphioxiformes</taxon>
        <taxon>Branchiostomatidae</taxon>
        <taxon>Branchiostoma</taxon>
    </lineage>
</organism>
<dbReference type="RefSeq" id="XP_019619136.1">
    <property type="nucleotide sequence ID" value="XM_019763577.1"/>
</dbReference>
<dbReference type="Gene3D" id="3.30.870.10">
    <property type="entry name" value="Endonuclease Chain A"/>
    <property type="match status" value="1"/>
</dbReference>
<keyword evidence="1" id="KW-0479">Metal-binding</keyword>
<proteinExistence type="predicted"/>
<feature type="domain" description="CCHC-type" evidence="3">
    <location>
        <begin position="296"/>
        <end position="310"/>
    </location>
</feature>
<protein>
    <submittedName>
        <fullName evidence="5 6">Uncharacterized protein LOC109466041</fullName>
    </submittedName>
</protein>
<keyword evidence="1" id="KW-0863">Zinc-finger</keyword>
<dbReference type="Proteomes" id="UP000515135">
    <property type="component" value="Unplaced"/>
</dbReference>
<dbReference type="GO" id="GO:0003676">
    <property type="term" value="F:nucleic acid binding"/>
    <property type="evidence" value="ECO:0007669"/>
    <property type="project" value="InterPro"/>
</dbReference>
<dbReference type="Pfam" id="PF00098">
    <property type="entry name" value="zf-CCHC"/>
    <property type="match status" value="5"/>
</dbReference>
<feature type="region of interest" description="Disordered" evidence="2">
    <location>
        <begin position="31"/>
        <end position="65"/>
    </location>
</feature>
<sequence>MANGGYSYDSESDLEWTDGLDLEEYYVGPMDWSDWSEEEPRDSSEKESEDCPGDESEGLPEEEAGLPKSPWLGLYHGHVIERMISHTLGSWCRHREKPKIYIVTPFIDENGLIMIRDAIGKRKIEALYTRDKDDHPLGSKMQGILAEETFVKLRVVPREIENQKHYYHCKFVAAEFPDRVEIVMTSANLTANHFGPWQIDSVHKYQVTPEAFRKEYLKKLNEHSEDYKGPRAASGGYKPEQQKKRAPYAPTRQVVCFKCDEEGHYADECPHDFHALDRQEQQTKRAPCAATRQVVCYSCDEEGHYADECPHDFHPVDRQEQQKKRAPCAPTRQVVCFKCDEEGHYANDCPHDFHPVDRQEQQTKRALYAPTRQGVCYKCGEHGHYANECPHDFHPVEQKKQQKKRVPYAPTSRQGVCYSCGEHGHYANECPHDSHSGYESD</sequence>
<gene>
    <name evidence="5 6" type="primary">LOC109466041</name>
</gene>
<evidence type="ECO:0000313" key="4">
    <source>
        <dbReference type="Proteomes" id="UP000515135"/>
    </source>
</evidence>
<dbReference type="GO" id="GO:0008270">
    <property type="term" value="F:zinc ion binding"/>
    <property type="evidence" value="ECO:0007669"/>
    <property type="project" value="UniProtKB-KW"/>
</dbReference>
<dbReference type="AlphaFoldDB" id="A0A6P4YPM9"/>
<evidence type="ECO:0000259" key="3">
    <source>
        <dbReference type="PROSITE" id="PS50158"/>
    </source>
</evidence>
<feature type="region of interest" description="Disordered" evidence="2">
    <location>
        <begin position="223"/>
        <end position="246"/>
    </location>
</feature>
<keyword evidence="1" id="KW-0862">Zinc</keyword>
<evidence type="ECO:0000256" key="2">
    <source>
        <dbReference type="SAM" id="MobiDB-lite"/>
    </source>
</evidence>
<dbReference type="RefSeq" id="XP_019619135.1">
    <property type="nucleotide sequence ID" value="XM_019763576.1"/>
</dbReference>
<keyword evidence="4" id="KW-1185">Reference proteome</keyword>
<evidence type="ECO:0000256" key="1">
    <source>
        <dbReference type="PROSITE-ProRule" id="PRU00047"/>
    </source>
</evidence>
<evidence type="ECO:0000313" key="6">
    <source>
        <dbReference type="RefSeq" id="XP_019619136.1"/>
    </source>
</evidence>
<feature type="compositionally biased region" description="Acidic residues" evidence="2">
    <location>
        <begin position="47"/>
        <end position="64"/>
    </location>
</feature>
<accession>A0A6P4YPM9</accession>
<dbReference type="Gene3D" id="4.10.60.10">
    <property type="entry name" value="Zinc finger, CCHC-type"/>
    <property type="match status" value="4"/>
</dbReference>
<dbReference type="SUPFAM" id="SSF57756">
    <property type="entry name" value="Retrovirus zinc finger-like domains"/>
    <property type="match status" value="3"/>
</dbReference>
<feature type="domain" description="CCHC-type" evidence="3">
    <location>
        <begin position="376"/>
        <end position="390"/>
    </location>
</feature>
<dbReference type="InterPro" id="IPR001878">
    <property type="entry name" value="Znf_CCHC"/>
</dbReference>
<reference evidence="5 6" key="1">
    <citation type="submission" date="2025-04" db="UniProtKB">
        <authorList>
            <consortium name="RefSeq"/>
        </authorList>
    </citation>
    <scope>IDENTIFICATION</scope>
    <source>
        <tissue evidence="5 6">Gonad</tissue>
    </source>
</reference>
<feature type="domain" description="CCHC-type" evidence="3">
    <location>
        <begin position="336"/>
        <end position="350"/>
    </location>
</feature>
<feature type="domain" description="CCHC-type" evidence="3">
    <location>
        <begin position="417"/>
        <end position="431"/>
    </location>
</feature>
<dbReference type="InterPro" id="IPR051714">
    <property type="entry name" value="Znf_CCHC_NABP"/>
</dbReference>
<dbReference type="KEGG" id="bbel:109466041"/>
<name>A0A6P4YPM9_BRABE</name>
<dbReference type="InterPro" id="IPR036875">
    <property type="entry name" value="Znf_CCHC_sf"/>
</dbReference>
<dbReference type="OrthoDB" id="427960at2759"/>
<dbReference type="GeneID" id="109466041"/>